<dbReference type="AlphaFoldDB" id="A0A515D9Y6"/>
<protein>
    <recommendedName>
        <fullName evidence="3">PcfJ-like protein</fullName>
    </recommendedName>
</protein>
<proteinExistence type="predicted"/>
<dbReference type="Proteomes" id="UP000316798">
    <property type="component" value="Chromosome"/>
</dbReference>
<gene>
    <name evidence="1" type="ORF">EUB48_07835</name>
</gene>
<dbReference type="OrthoDB" id="9122698at2"/>
<dbReference type="KEGG" id="rhf:EUB48_07835"/>
<keyword evidence="2" id="KW-1185">Reference proteome</keyword>
<evidence type="ECO:0008006" key="3">
    <source>
        <dbReference type="Google" id="ProtNLM"/>
    </source>
</evidence>
<evidence type="ECO:0000313" key="1">
    <source>
        <dbReference type="EMBL" id="QDL37206.1"/>
    </source>
</evidence>
<name>A0A515D9Y6_9BURK</name>
<sequence>MSPAWQHRDKKGRTSMYQYQMGNALTALQPTIDFSALLPRGTPSQPCVVGPPPPALAGVHAPVLINAWHKVLLRCLAQPTQLELRAGQRRVHVLGAAIFDFASDGTIQVYVWQFNECERLALVRLEDQSVVVQGVPHQALWMDGLRQGALRTLRQWHHGQDDLCQTYVTWAQQALQDLLWTPSVQARVRRRIATVLALEPALLDIAQRIQLAPAPVLPLRLNAYNHVVAYRQDYVTLDREAPQLIPLYALLARELGGAGEVTARMKAYLCRHDLKPALWRLLCREGTQWLQTSCSYFDFHEDTRAAVAVELLALARAFGTARLAPSWLLHGLLQLGGNPNGPARTMLPRLVDLFGLCARLGVLAHRADAVTLVQLQDNVDVIFGWASKHVAAMPGDFVRHVGLAGLLHCVHRAQQEEMMEFACSPPWRIPYQLALPAGAVQPVILDSALAVWQEGQEMHHCVDRYIERCASGEWLMVSLRGSLGSGSTKRGLATVAFNLHSRPVHIAQISGFANGLVEPPVLALAQLCAGQLEAQRRALGTGQDGSESTTRTNREWIALCD</sequence>
<evidence type="ECO:0000313" key="2">
    <source>
        <dbReference type="Proteomes" id="UP000316798"/>
    </source>
</evidence>
<organism evidence="1 2">
    <name type="scientific">Rhodoferax sediminis</name>
    <dbReference type="NCBI Taxonomy" id="2509614"/>
    <lineage>
        <taxon>Bacteria</taxon>
        <taxon>Pseudomonadati</taxon>
        <taxon>Pseudomonadota</taxon>
        <taxon>Betaproteobacteria</taxon>
        <taxon>Burkholderiales</taxon>
        <taxon>Comamonadaceae</taxon>
        <taxon>Rhodoferax</taxon>
    </lineage>
</organism>
<accession>A0A515D9Y6</accession>
<dbReference type="EMBL" id="CP035503">
    <property type="protein sequence ID" value="QDL37206.1"/>
    <property type="molecule type" value="Genomic_DNA"/>
</dbReference>
<reference evidence="1 2" key="1">
    <citation type="submission" date="2019-01" db="EMBL/GenBank/DDBJ databases">
        <title>Genomic insights into a novel species Rhodoferax sp.</title>
        <authorList>
            <person name="Jin L."/>
        </authorList>
    </citation>
    <scope>NUCLEOTIDE SEQUENCE [LARGE SCALE GENOMIC DNA]</scope>
    <source>
        <strain evidence="1 2">CHu59-6-5</strain>
    </source>
</reference>